<comment type="caution">
    <text evidence="7">The sequence shown here is derived from an EMBL/GenBank/DDBJ whole genome shotgun (WGS) entry which is preliminary data.</text>
</comment>
<accession>A0A1R2BBE2</accession>
<keyword evidence="1 6" id="KW-0812">Transmembrane</keyword>
<dbReference type="GO" id="GO:0031410">
    <property type="term" value="C:cytoplasmic vesicle"/>
    <property type="evidence" value="ECO:0007669"/>
    <property type="project" value="UniProtKB-KW"/>
</dbReference>
<evidence type="ECO:0000313" key="8">
    <source>
        <dbReference type="Proteomes" id="UP000187209"/>
    </source>
</evidence>
<sequence length="76" mass="8217">MLKVFSSPASRLLLAAVLFVTVPAIVFFATQNLTSNMKSSSSEAISAMATVIAAHIIIAFFIYTAYNIEVSKDRTD</sequence>
<evidence type="ECO:0000313" key="7">
    <source>
        <dbReference type="EMBL" id="OMJ74111.1"/>
    </source>
</evidence>
<keyword evidence="8" id="KW-1185">Reference proteome</keyword>
<reference evidence="7 8" key="1">
    <citation type="submission" date="2016-11" db="EMBL/GenBank/DDBJ databases">
        <title>The macronuclear genome of Stentor coeruleus: a giant cell with tiny introns.</title>
        <authorList>
            <person name="Slabodnick M."/>
            <person name="Ruby J.G."/>
            <person name="Reiff S.B."/>
            <person name="Swart E.C."/>
            <person name="Gosai S."/>
            <person name="Prabakaran S."/>
            <person name="Witkowska E."/>
            <person name="Larue G.E."/>
            <person name="Fisher S."/>
            <person name="Freeman R.M."/>
            <person name="Gunawardena J."/>
            <person name="Chu W."/>
            <person name="Stover N.A."/>
            <person name="Gregory B.D."/>
            <person name="Nowacki M."/>
            <person name="Derisi J."/>
            <person name="Roy S.W."/>
            <person name="Marshall W.F."/>
            <person name="Sood P."/>
        </authorList>
    </citation>
    <scope>NUCLEOTIDE SEQUENCE [LARGE SCALE GENOMIC DNA]</scope>
    <source>
        <strain evidence="7">WM001</strain>
    </source>
</reference>
<organism evidence="7 8">
    <name type="scientific">Stentor coeruleus</name>
    <dbReference type="NCBI Taxonomy" id="5963"/>
    <lineage>
        <taxon>Eukaryota</taxon>
        <taxon>Sar</taxon>
        <taxon>Alveolata</taxon>
        <taxon>Ciliophora</taxon>
        <taxon>Postciliodesmatophora</taxon>
        <taxon>Heterotrichea</taxon>
        <taxon>Heterotrichida</taxon>
        <taxon>Stentoridae</taxon>
        <taxon>Stentor</taxon>
    </lineage>
</organism>
<dbReference type="GO" id="GO:0070072">
    <property type="term" value="P:vacuolar proton-transporting V-type ATPase complex assembly"/>
    <property type="evidence" value="ECO:0007669"/>
    <property type="project" value="InterPro"/>
</dbReference>
<keyword evidence="2" id="KW-0256">Endoplasmic reticulum</keyword>
<evidence type="ECO:0000256" key="5">
    <source>
        <dbReference type="ARBA" id="ARBA00023329"/>
    </source>
</evidence>
<keyword evidence="5" id="KW-0968">Cytoplasmic vesicle</keyword>
<evidence type="ECO:0000256" key="1">
    <source>
        <dbReference type="ARBA" id="ARBA00022692"/>
    </source>
</evidence>
<dbReference type="AlphaFoldDB" id="A0A1R2BBE2"/>
<keyword evidence="3 6" id="KW-1133">Transmembrane helix</keyword>
<proteinExistence type="predicted"/>
<dbReference type="InterPro" id="IPR019013">
    <property type="entry name" value="Vma21"/>
</dbReference>
<protein>
    <recommendedName>
        <fullName evidence="9">Vacuolar ATPase assembly integral membrane protein VMA21 homolog</fullName>
    </recommendedName>
</protein>
<dbReference type="Pfam" id="PF09446">
    <property type="entry name" value="VMA21"/>
    <property type="match status" value="1"/>
</dbReference>
<evidence type="ECO:0000256" key="4">
    <source>
        <dbReference type="ARBA" id="ARBA00023136"/>
    </source>
</evidence>
<dbReference type="EMBL" id="MPUH01000773">
    <property type="protein sequence ID" value="OMJ74111.1"/>
    <property type="molecule type" value="Genomic_DNA"/>
</dbReference>
<gene>
    <name evidence="7" type="ORF">SteCoe_27031</name>
</gene>
<evidence type="ECO:0000256" key="2">
    <source>
        <dbReference type="ARBA" id="ARBA00022824"/>
    </source>
</evidence>
<evidence type="ECO:0000256" key="6">
    <source>
        <dbReference type="SAM" id="Phobius"/>
    </source>
</evidence>
<feature type="transmembrane region" description="Helical" evidence="6">
    <location>
        <begin position="44"/>
        <end position="66"/>
    </location>
</feature>
<keyword evidence="4 6" id="KW-0472">Membrane</keyword>
<evidence type="ECO:0008006" key="9">
    <source>
        <dbReference type="Google" id="ProtNLM"/>
    </source>
</evidence>
<evidence type="ECO:0000256" key="3">
    <source>
        <dbReference type="ARBA" id="ARBA00022989"/>
    </source>
</evidence>
<name>A0A1R2BBE2_9CILI</name>
<dbReference type="Proteomes" id="UP000187209">
    <property type="component" value="Unassembled WGS sequence"/>
</dbReference>